<sequence length="151" mass="17823">MYAHIAHICHAFFMPLKTNGLLASTLYLPTPLFISLDYPLHSYLRNISLPNLQYLPLPPRIFYFPLPMLLMSFLFLSHFMHRYSYYQLLFVRSLLSPSPFLSTLFHTFLCFPFLLEYINSLLILSAHLLSVYLIFFPLSIFSPIYSLFARR</sequence>
<feature type="transmembrane region" description="Helical" evidence="1">
    <location>
        <begin position="93"/>
        <end position="115"/>
    </location>
</feature>
<organism evidence="2">
    <name type="scientific">Cacopsylla melanoneura</name>
    <dbReference type="NCBI Taxonomy" id="428564"/>
    <lineage>
        <taxon>Eukaryota</taxon>
        <taxon>Metazoa</taxon>
        <taxon>Ecdysozoa</taxon>
        <taxon>Arthropoda</taxon>
        <taxon>Hexapoda</taxon>
        <taxon>Insecta</taxon>
        <taxon>Pterygota</taxon>
        <taxon>Neoptera</taxon>
        <taxon>Paraneoptera</taxon>
        <taxon>Hemiptera</taxon>
        <taxon>Sternorrhyncha</taxon>
        <taxon>Psylloidea</taxon>
        <taxon>Psyllidae</taxon>
        <taxon>Psyllinae</taxon>
        <taxon>Cacopsylla</taxon>
    </lineage>
</organism>
<keyword evidence="1" id="KW-1133">Transmembrane helix</keyword>
<keyword evidence="1" id="KW-0472">Membrane</keyword>
<dbReference type="EMBL" id="HBUF01535361">
    <property type="protein sequence ID" value="CAG6753111.1"/>
    <property type="molecule type" value="Transcribed_RNA"/>
</dbReference>
<reference evidence="2" key="1">
    <citation type="submission" date="2021-05" db="EMBL/GenBank/DDBJ databases">
        <authorList>
            <person name="Alioto T."/>
            <person name="Alioto T."/>
            <person name="Gomez Garrido J."/>
        </authorList>
    </citation>
    <scope>NUCLEOTIDE SEQUENCE</scope>
</reference>
<name>A0A8D8ZWG3_9HEMI</name>
<feature type="transmembrane region" description="Helical" evidence="1">
    <location>
        <begin position="21"/>
        <end position="41"/>
    </location>
</feature>
<feature type="transmembrane region" description="Helical" evidence="1">
    <location>
        <begin position="121"/>
        <end position="148"/>
    </location>
</feature>
<accession>A0A8D8ZWG3</accession>
<protein>
    <submittedName>
        <fullName evidence="2">Uncharacterized protein</fullName>
    </submittedName>
</protein>
<evidence type="ECO:0000256" key="1">
    <source>
        <dbReference type="SAM" id="Phobius"/>
    </source>
</evidence>
<evidence type="ECO:0000313" key="2">
    <source>
        <dbReference type="EMBL" id="CAG6753111.1"/>
    </source>
</evidence>
<feature type="transmembrane region" description="Helical" evidence="1">
    <location>
        <begin position="61"/>
        <end position="81"/>
    </location>
</feature>
<dbReference type="AlphaFoldDB" id="A0A8D8ZWG3"/>
<proteinExistence type="predicted"/>
<keyword evidence="1" id="KW-0812">Transmembrane</keyword>